<dbReference type="AlphaFoldDB" id="A0A6S7AQ41"/>
<sequence>MQEWLKDAVGKLNDSGLTQATASTRLSAAYDAIFSSALAAMNAEGFRVDASEGHHKIAIEVLASLLGYSDVQHQELQIVREGRNQRYDGRAPTESQIEEARAWAERVLNDVSQWFQRRYPDLLKK</sequence>
<reference evidence="1 2" key="1">
    <citation type="submission" date="2020-04" db="EMBL/GenBank/DDBJ databases">
        <authorList>
            <person name="De Canck E."/>
        </authorList>
    </citation>
    <scope>NUCLEOTIDE SEQUENCE [LARGE SCALE GENOMIC DNA]</scope>
    <source>
        <strain evidence="1 2">LMG 3458</strain>
    </source>
</reference>
<evidence type="ECO:0008006" key="3">
    <source>
        <dbReference type="Google" id="ProtNLM"/>
    </source>
</evidence>
<name>A0A6S7AQ41_9BURK</name>
<evidence type="ECO:0000313" key="1">
    <source>
        <dbReference type="EMBL" id="CAB3742092.1"/>
    </source>
</evidence>
<gene>
    <name evidence="1" type="ORF">LMG3458_05922</name>
</gene>
<accession>A0A6S7AQ41</accession>
<dbReference type="Proteomes" id="UP000494111">
    <property type="component" value="Unassembled WGS sequence"/>
</dbReference>
<dbReference type="Gene3D" id="1.20.120.330">
    <property type="entry name" value="Nucleotidyltransferases domain 2"/>
    <property type="match status" value="1"/>
</dbReference>
<organism evidence="1 2">
    <name type="scientific">Achromobacter deleyi</name>
    <dbReference type="NCBI Taxonomy" id="1353891"/>
    <lineage>
        <taxon>Bacteria</taxon>
        <taxon>Pseudomonadati</taxon>
        <taxon>Pseudomonadota</taxon>
        <taxon>Betaproteobacteria</taxon>
        <taxon>Burkholderiales</taxon>
        <taxon>Alcaligenaceae</taxon>
        <taxon>Achromobacter</taxon>
    </lineage>
</organism>
<proteinExistence type="predicted"/>
<protein>
    <recommendedName>
        <fullName evidence="3">HEPN domain-containing protein</fullName>
    </recommendedName>
</protein>
<evidence type="ECO:0000313" key="2">
    <source>
        <dbReference type="Proteomes" id="UP000494111"/>
    </source>
</evidence>
<dbReference type="EMBL" id="CADIJO010000039">
    <property type="protein sequence ID" value="CAB3742092.1"/>
    <property type="molecule type" value="Genomic_DNA"/>
</dbReference>